<dbReference type="CDD" id="cd11529">
    <property type="entry name" value="NTP-PPase_MazG_Cterm"/>
    <property type="match status" value="1"/>
</dbReference>
<dbReference type="AlphaFoldDB" id="A0A160VIG9"/>
<dbReference type="GO" id="GO:0046052">
    <property type="term" value="P:UTP catabolic process"/>
    <property type="evidence" value="ECO:0007669"/>
    <property type="project" value="TreeGrafter"/>
</dbReference>
<reference evidence="2" key="1">
    <citation type="submission" date="2015-10" db="EMBL/GenBank/DDBJ databases">
        <authorList>
            <person name="Gilbert D.G."/>
        </authorList>
    </citation>
    <scope>NUCLEOTIDE SEQUENCE</scope>
</reference>
<name>A0A160VIG9_9ZZZZ</name>
<dbReference type="PANTHER" id="PTHR30522:SF0">
    <property type="entry name" value="NUCLEOSIDE TRIPHOSPHATE PYROPHOSPHOHYDROLASE"/>
    <property type="match status" value="1"/>
</dbReference>
<dbReference type="InterPro" id="IPR011551">
    <property type="entry name" value="NTP_PyrPHydrolase_MazG"/>
</dbReference>
<evidence type="ECO:0000313" key="2">
    <source>
        <dbReference type="EMBL" id="CUV10332.1"/>
    </source>
</evidence>
<dbReference type="GO" id="GO:0006203">
    <property type="term" value="P:dGTP catabolic process"/>
    <property type="evidence" value="ECO:0007669"/>
    <property type="project" value="TreeGrafter"/>
</dbReference>
<dbReference type="NCBIfam" id="TIGR00444">
    <property type="entry name" value="mazG"/>
    <property type="match status" value="1"/>
</dbReference>
<gene>
    <name evidence="2" type="ORF">MGWOODY_Mmi667</name>
</gene>
<dbReference type="InterPro" id="IPR004518">
    <property type="entry name" value="MazG-like_dom"/>
</dbReference>
<dbReference type="PANTHER" id="PTHR30522">
    <property type="entry name" value="NUCLEOSIDE TRIPHOSPHATE PYROPHOSPHOHYDROLASE"/>
    <property type="match status" value="1"/>
</dbReference>
<feature type="domain" description="NTP pyrophosphohydrolase MazG-like" evidence="1">
    <location>
        <begin position="32"/>
        <end position="105"/>
    </location>
</feature>
<protein>
    <submittedName>
        <fullName evidence="2">Nucleoside triphosphate pyrophosphohydrolase MazG</fullName>
        <ecNumber evidence="2">3.6.1.8</ecNumber>
    </submittedName>
</protein>
<keyword evidence="2" id="KW-0378">Hydrolase</keyword>
<feature type="domain" description="NTP pyrophosphohydrolase MazG-like" evidence="1">
    <location>
        <begin position="165"/>
        <end position="227"/>
    </location>
</feature>
<proteinExistence type="predicted"/>
<accession>A0A160VIG9</accession>
<dbReference type="NCBIfam" id="NF007113">
    <property type="entry name" value="PRK09562.1"/>
    <property type="match status" value="1"/>
</dbReference>
<dbReference type="EMBL" id="FAXC01000403">
    <property type="protein sequence ID" value="CUV10332.1"/>
    <property type="molecule type" value="Genomic_DNA"/>
</dbReference>
<dbReference type="Pfam" id="PF03819">
    <property type="entry name" value="MazG"/>
    <property type="match status" value="2"/>
</dbReference>
<dbReference type="GO" id="GO:0046081">
    <property type="term" value="P:dUTP catabolic process"/>
    <property type="evidence" value="ECO:0007669"/>
    <property type="project" value="TreeGrafter"/>
</dbReference>
<dbReference type="GO" id="GO:0006950">
    <property type="term" value="P:response to stress"/>
    <property type="evidence" value="ECO:0007669"/>
    <property type="project" value="UniProtKB-ARBA"/>
</dbReference>
<dbReference type="FunFam" id="1.10.287.1080:FF:000003">
    <property type="entry name" value="Nucleoside triphosphate pyrophosphohydrolase"/>
    <property type="match status" value="1"/>
</dbReference>
<sequence>MSSKSIGKRFEELVTIVERLRAPDGCPWDKEQTSASLLPYLLEETYEVIESVDDRNWEVLKEELGDLLLHVVFQASIATDSDRFNIDESLKTVNEKLVRRHPHVFGDTKANAAFEAKQNWEAEKQKEKKRDSRLDGVPVTLPGLVRAQRLQEKAAYVGFDWEKIESVWEKVYEELQEIKLAQQENNKDLLEEEIGDAIFALVNLARFLGLPAEDALRKTNNKFINRFKMIEKELKKRGKTLEESSLDEMDEIWNAEKRKS</sequence>
<dbReference type="InterPro" id="IPR048011">
    <property type="entry name" value="NTP-PPase_MazG-like_C"/>
</dbReference>
<organism evidence="2">
    <name type="scientific">hydrothermal vent metagenome</name>
    <dbReference type="NCBI Taxonomy" id="652676"/>
    <lineage>
        <taxon>unclassified sequences</taxon>
        <taxon>metagenomes</taxon>
        <taxon>ecological metagenomes</taxon>
    </lineage>
</organism>
<dbReference type="GO" id="GO:0046047">
    <property type="term" value="P:TTP catabolic process"/>
    <property type="evidence" value="ECO:0007669"/>
    <property type="project" value="TreeGrafter"/>
</dbReference>
<dbReference type="GO" id="GO:0046076">
    <property type="term" value="P:dTTP catabolic process"/>
    <property type="evidence" value="ECO:0007669"/>
    <property type="project" value="TreeGrafter"/>
</dbReference>
<dbReference type="FunFam" id="1.10.287.1080:FF:000001">
    <property type="entry name" value="Nucleoside triphosphate pyrophosphohydrolase"/>
    <property type="match status" value="1"/>
</dbReference>
<dbReference type="CDD" id="cd11528">
    <property type="entry name" value="NTP-PPase_MazG_Nterm"/>
    <property type="match status" value="1"/>
</dbReference>
<dbReference type="GO" id="GO:0047693">
    <property type="term" value="F:ATP diphosphatase activity"/>
    <property type="evidence" value="ECO:0007669"/>
    <property type="project" value="UniProtKB-EC"/>
</dbReference>
<dbReference type="EC" id="3.6.1.8" evidence="2"/>
<dbReference type="SUPFAM" id="SSF101386">
    <property type="entry name" value="all-alpha NTP pyrophosphatases"/>
    <property type="match status" value="2"/>
</dbReference>
<dbReference type="GO" id="GO:0046061">
    <property type="term" value="P:dATP catabolic process"/>
    <property type="evidence" value="ECO:0007669"/>
    <property type="project" value="TreeGrafter"/>
</dbReference>
<evidence type="ECO:0000259" key="1">
    <source>
        <dbReference type="Pfam" id="PF03819"/>
    </source>
</evidence>
<dbReference type="InterPro" id="IPR048015">
    <property type="entry name" value="NTP-PPase_MazG-like_N"/>
</dbReference>
<dbReference type="Gene3D" id="1.10.287.1080">
    <property type="entry name" value="MazG-like"/>
    <property type="match status" value="2"/>
</dbReference>